<comment type="caution">
    <text evidence="1">The sequence shown here is derived from an EMBL/GenBank/DDBJ whole genome shotgun (WGS) entry which is preliminary data.</text>
</comment>
<dbReference type="AlphaFoldDB" id="A0A7J6N5R8"/>
<evidence type="ECO:0000313" key="1">
    <source>
        <dbReference type="EMBL" id="KAF4679145.1"/>
    </source>
</evidence>
<dbReference type="Proteomes" id="UP000541610">
    <property type="component" value="Unassembled WGS sequence"/>
</dbReference>
<feature type="non-terminal residue" evidence="1">
    <location>
        <position position="145"/>
    </location>
</feature>
<accession>A0A7J6N5R8</accession>
<evidence type="ECO:0000313" key="2">
    <source>
        <dbReference type="Proteomes" id="UP000541610"/>
    </source>
</evidence>
<dbReference type="EMBL" id="JABANP010000777">
    <property type="protein sequence ID" value="KAF4679145.1"/>
    <property type="molecule type" value="Genomic_DNA"/>
</dbReference>
<sequence length="145" mass="16102">GCLDDASSLLGAGTASVARSRRSLVDNNSEVYTSRWFEFQGVAWKLGTSPDSRADISHPDYFQLPSYVICIWSEPFGLGVSAQNNECGPVLSNRSQQVYVAVKSNRSFTWDPTYVTDSGQVKSVYMEHLKLEVEEDAAHNEREST</sequence>
<organism evidence="1 2">
    <name type="scientific">Perkinsus olseni</name>
    <name type="common">Perkinsus atlanticus</name>
    <dbReference type="NCBI Taxonomy" id="32597"/>
    <lineage>
        <taxon>Eukaryota</taxon>
        <taxon>Sar</taxon>
        <taxon>Alveolata</taxon>
        <taxon>Perkinsozoa</taxon>
        <taxon>Perkinsea</taxon>
        <taxon>Perkinsida</taxon>
        <taxon>Perkinsidae</taxon>
        <taxon>Perkinsus</taxon>
    </lineage>
</organism>
<reference evidence="1 2" key="1">
    <citation type="submission" date="2020-04" db="EMBL/GenBank/DDBJ databases">
        <title>Perkinsus olseni comparative genomics.</title>
        <authorList>
            <person name="Bogema D.R."/>
        </authorList>
    </citation>
    <scope>NUCLEOTIDE SEQUENCE [LARGE SCALE GENOMIC DNA]</scope>
    <source>
        <strain evidence="1">00978-12</strain>
    </source>
</reference>
<name>A0A7J6N5R8_PEROL</name>
<proteinExistence type="predicted"/>
<gene>
    <name evidence="1" type="ORF">FOZ60_015418</name>
</gene>
<protein>
    <submittedName>
        <fullName evidence="1">Uncharacterized protein</fullName>
    </submittedName>
</protein>